<comment type="caution">
    <text evidence="1">The sequence shown here is derived from an EMBL/GenBank/DDBJ whole genome shotgun (WGS) entry which is preliminary data.</text>
</comment>
<sequence>MADQLYSKTRMKLWPLDNELSDAVIERWARLNGRAAEVFRKVTMSRSDKTFYAADQQERPCFMINGSQRNIVFYNGSAPWTRAAVTVTNGYETVGGVYQPHEQTPFHVSEPWIGVQVGTVGSEMLVAALYCPDGYRMCYTHYAQNDTGTTDLENACTYLANSPMAIIDSDATYYWRHAYILGTVDQIRDYVYAQARQAKPDWSFTMANGRNDFHPWKGGDQKMPFPQDSWRVTMQDHESKLVSAMGSWAASGITNLKIQMAYTGSRSNLFALWLRSGQKPAGFNPDRPSQESLRWPNGTIAGPAYDTQSMTFPVTGDGVERVYTINVASKSGWTGIIQQFEIGYYYGWAGSVNPGEIFNVKRIWCE</sequence>
<evidence type="ECO:0000313" key="1">
    <source>
        <dbReference type="EMBL" id="OIN57631.1"/>
    </source>
</evidence>
<evidence type="ECO:0000313" key="2">
    <source>
        <dbReference type="Proteomes" id="UP000181790"/>
    </source>
</evidence>
<dbReference type="RefSeq" id="WP_071504837.1">
    <property type="nucleotide sequence ID" value="NZ_MORL01000011.1"/>
</dbReference>
<name>A0A1S2VFV4_9BACT</name>
<keyword evidence="2" id="KW-1185">Reference proteome</keyword>
<reference evidence="1 2" key="1">
    <citation type="submission" date="2016-10" db="EMBL/GenBank/DDBJ databases">
        <title>Arsenicibacter rosenii gen. nov., sp. nov., an efficient arsenic-methylating bacterium isolated from an arsenic-contaminated paddy soil.</title>
        <authorList>
            <person name="Huang K."/>
        </authorList>
    </citation>
    <scope>NUCLEOTIDE SEQUENCE [LARGE SCALE GENOMIC DNA]</scope>
    <source>
        <strain evidence="1 2">SM-1</strain>
    </source>
</reference>
<protein>
    <submittedName>
        <fullName evidence="1">Uncharacterized protein</fullName>
    </submittedName>
</protein>
<proteinExistence type="predicted"/>
<organism evidence="1 2">
    <name type="scientific">Arsenicibacter rosenii</name>
    <dbReference type="NCBI Taxonomy" id="1750698"/>
    <lineage>
        <taxon>Bacteria</taxon>
        <taxon>Pseudomonadati</taxon>
        <taxon>Bacteroidota</taxon>
        <taxon>Cytophagia</taxon>
        <taxon>Cytophagales</taxon>
        <taxon>Spirosomataceae</taxon>
        <taxon>Arsenicibacter</taxon>
    </lineage>
</organism>
<dbReference type="Proteomes" id="UP000181790">
    <property type="component" value="Unassembled WGS sequence"/>
</dbReference>
<dbReference type="EMBL" id="MORL01000011">
    <property type="protein sequence ID" value="OIN57631.1"/>
    <property type="molecule type" value="Genomic_DNA"/>
</dbReference>
<accession>A0A1S2VFV4</accession>
<dbReference type="OrthoDB" id="633728at2"/>
<gene>
    <name evidence="1" type="ORF">BLX24_19335</name>
</gene>
<dbReference type="AlphaFoldDB" id="A0A1S2VFV4"/>